<evidence type="ECO:0000256" key="5">
    <source>
        <dbReference type="ARBA" id="ARBA00035525"/>
    </source>
</evidence>
<organism evidence="7 8">
    <name type="scientific">Candidatus Portnoybacteria bacterium RBG_19FT_COMBO_36_7</name>
    <dbReference type="NCBI Taxonomy" id="1801992"/>
    <lineage>
        <taxon>Bacteria</taxon>
        <taxon>Candidatus Portnoyibacteriota</taxon>
    </lineage>
</organism>
<sequence length="122" mass="13584">MLIRIKNAQASGKANVEIPYSGVKLELAKIFERENFVGMIEEKGKKAARKIIISLRYEEGQPAIENIIRKSKPSRRIYIGKKEIQTTRQGFGRLIISTSKGLMSGSEAKKAGLGGELICEIY</sequence>
<evidence type="ECO:0000313" key="8">
    <source>
        <dbReference type="Proteomes" id="UP000179099"/>
    </source>
</evidence>
<dbReference type="SUPFAM" id="SSF56047">
    <property type="entry name" value="Ribosomal protein S8"/>
    <property type="match status" value="1"/>
</dbReference>
<dbReference type="GO" id="GO:0005840">
    <property type="term" value="C:ribosome"/>
    <property type="evidence" value="ECO:0007669"/>
    <property type="project" value="UniProtKB-KW"/>
</dbReference>
<protein>
    <recommendedName>
        <fullName evidence="4">Small ribosomal subunit protein uS8</fullName>
    </recommendedName>
    <alternativeName>
        <fullName evidence="5">30S ribosomal protein S8</fullName>
    </alternativeName>
</protein>
<proteinExistence type="inferred from homology"/>
<dbReference type="STRING" id="1801992.A2Y98_02480"/>
<dbReference type="FunFam" id="3.30.1490.10:FF:000001">
    <property type="entry name" value="30S ribosomal protein S8"/>
    <property type="match status" value="1"/>
</dbReference>
<dbReference type="InterPro" id="IPR047863">
    <property type="entry name" value="Ribosomal_uS8_CS"/>
</dbReference>
<evidence type="ECO:0000256" key="2">
    <source>
        <dbReference type="ARBA" id="ARBA00022980"/>
    </source>
</evidence>
<evidence type="ECO:0000256" key="6">
    <source>
        <dbReference type="RuleBase" id="RU003660"/>
    </source>
</evidence>
<evidence type="ECO:0000256" key="1">
    <source>
        <dbReference type="ARBA" id="ARBA00006471"/>
    </source>
</evidence>
<dbReference type="InterPro" id="IPR000630">
    <property type="entry name" value="Ribosomal_uS8"/>
</dbReference>
<dbReference type="Pfam" id="PF00410">
    <property type="entry name" value="Ribosomal_S8"/>
    <property type="match status" value="1"/>
</dbReference>
<dbReference type="GO" id="GO:0003735">
    <property type="term" value="F:structural constituent of ribosome"/>
    <property type="evidence" value="ECO:0007669"/>
    <property type="project" value="InterPro"/>
</dbReference>
<accession>A0A1G2F7Y9</accession>
<dbReference type="GO" id="GO:0006412">
    <property type="term" value="P:translation"/>
    <property type="evidence" value="ECO:0007669"/>
    <property type="project" value="InterPro"/>
</dbReference>
<dbReference type="Proteomes" id="UP000179099">
    <property type="component" value="Unassembled WGS sequence"/>
</dbReference>
<comment type="caution">
    <text evidence="7">The sequence shown here is derived from an EMBL/GenBank/DDBJ whole genome shotgun (WGS) entry which is preliminary data.</text>
</comment>
<dbReference type="Gene3D" id="3.30.1370.30">
    <property type="match status" value="1"/>
</dbReference>
<dbReference type="InterPro" id="IPR035987">
    <property type="entry name" value="Ribosomal_uS8_sf"/>
</dbReference>
<dbReference type="PROSITE" id="PS00053">
    <property type="entry name" value="RIBOSOMAL_S8"/>
    <property type="match status" value="1"/>
</dbReference>
<keyword evidence="3 6" id="KW-0687">Ribonucleoprotein</keyword>
<evidence type="ECO:0000256" key="4">
    <source>
        <dbReference type="ARBA" id="ARBA00035258"/>
    </source>
</evidence>
<keyword evidence="2 6" id="KW-0689">Ribosomal protein</keyword>
<comment type="similarity">
    <text evidence="1 6">Belongs to the universal ribosomal protein uS8 family.</text>
</comment>
<dbReference type="EMBL" id="MHMW01000018">
    <property type="protein sequence ID" value="OGZ34176.1"/>
    <property type="molecule type" value="Genomic_DNA"/>
</dbReference>
<dbReference type="NCBIfam" id="NF001109">
    <property type="entry name" value="PRK00136.1"/>
    <property type="match status" value="1"/>
</dbReference>
<dbReference type="GO" id="GO:1990904">
    <property type="term" value="C:ribonucleoprotein complex"/>
    <property type="evidence" value="ECO:0007669"/>
    <property type="project" value="UniProtKB-KW"/>
</dbReference>
<reference evidence="7 8" key="1">
    <citation type="journal article" date="2016" name="Nat. Commun.">
        <title>Thousands of microbial genomes shed light on interconnected biogeochemical processes in an aquifer system.</title>
        <authorList>
            <person name="Anantharaman K."/>
            <person name="Brown C.T."/>
            <person name="Hug L.A."/>
            <person name="Sharon I."/>
            <person name="Castelle C.J."/>
            <person name="Probst A.J."/>
            <person name="Thomas B.C."/>
            <person name="Singh A."/>
            <person name="Wilkins M.J."/>
            <person name="Karaoz U."/>
            <person name="Brodie E.L."/>
            <person name="Williams K.H."/>
            <person name="Hubbard S.S."/>
            <person name="Banfield J.F."/>
        </authorList>
    </citation>
    <scope>NUCLEOTIDE SEQUENCE [LARGE SCALE GENOMIC DNA]</scope>
</reference>
<dbReference type="Gene3D" id="3.30.1490.10">
    <property type="match status" value="1"/>
</dbReference>
<evidence type="ECO:0000313" key="7">
    <source>
        <dbReference type="EMBL" id="OGZ34176.1"/>
    </source>
</evidence>
<evidence type="ECO:0000256" key="3">
    <source>
        <dbReference type="ARBA" id="ARBA00023274"/>
    </source>
</evidence>
<dbReference type="PANTHER" id="PTHR11758">
    <property type="entry name" value="40S RIBOSOMAL PROTEIN S15A"/>
    <property type="match status" value="1"/>
</dbReference>
<dbReference type="GO" id="GO:0005737">
    <property type="term" value="C:cytoplasm"/>
    <property type="evidence" value="ECO:0007669"/>
    <property type="project" value="UniProtKB-ARBA"/>
</dbReference>
<name>A0A1G2F7Y9_9BACT</name>
<dbReference type="AlphaFoldDB" id="A0A1G2F7Y9"/>
<gene>
    <name evidence="7" type="ORF">A2Y98_02480</name>
</gene>